<dbReference type="EMBL" id="CAXKWB010121275">
    <property type="protein sequence ID" value="CAL4237163.1"/>
    <property type="molecule type" value="Genomic_DNA"/>
</dbReference>
<organism evidence="2 3">
    <name type="scientific">Meganyctiphanes norvegica</name>
    <name type="common">Northern krill</name>
    <name type="synonym">Thysanopoda norvegica</name>
    <dbReference type="NCBI Taxonomy" id="48144"/>
    <lineage>
        <taxon>Eukaryota</taxon>
        <taxon>Metazoa</taxon>
        <taxon>Ecdysozoa</taxon>
        <taxon>Arthropoda</taxon>
        <taxon>Crustacea</taxon>
        <taxon>Multicrustacea</taxon>
        <taxon>Malacostraca</taxon>
        <taxon>Eumalacostraca</taxon>
        <taxon>Eucarida</taxon>
        <taxon>Euphausiacea</taxon>
        <taxon>Euphausiidae</taxon>
        <taxon>Meganyctiphanes</taxon>
    </lineage>
</organism>
<name>A0AAV2STQ4_MEGNR</name>
<dbReference type="Proteomes" id="UP001497623">
    <property type="component" value="Unassembled WGS sequence"/>
</dbReference>
<feature type="non-terminal residue" evidence="2">
    <location>
        <position position="1"/>
    </location>
</feature>
<reference evidence="2 3" key="1">
    <citation type="submission" date="2024-05" db="EMBL/GenBank/DDBJ databases">
        <authorList>
            <person name="Wallberg A."/>
        </authorList>
    </citation>
    <scope>NUCLEOTIDE SEQUENCE [LARGE SCALE GENOMIC DNA]</scope>
</reference>
<keyword evidence="3" id="KW-1185">Reference proteome</keyword>
<protein>
    <submittedName>
        <fullName evidence="2">Uncharacterized protein</fullName>
    </submittedName>
</protein>
<evidence type="ECO:0000313" key="2">
    <source>
        <dbReference type="EMBL" id="CAL4237163.1"/>
    </source>
</evidence>
<feature type="region of interest" description="Disordered" evidence="1">
    <location>
        <begin position="36"/>
        <end position="86"/>
    </location>
</feature>
<evidence type="ECO:0000313" key="3">
    <source>
        <dbReference type="Proteomes" id="UP001497623"/>
    </source>
</evidence>
<comment type="caution">
    <text evidence="2">The sequence shown here is derived from an EMBL/GenBank/DDBJ whole genome shotgun (WGS) entry which is preliminary data.</text>
</comment>
<gene>
    <name evidence="2" type="ORF">MNOR_LOCUS40336</name>
</gene>
<evidence type="ECO:0000256" key="1">
    <source>
        <dbReference type="SAM" id="MobiDB-lite"/>
    </source>
</evidence>
<sequence>YKNNGFGQLQTQSLADNRVPTLKTLCLRKLQQSKSEGLVSSSTLSGDREEGSIHNSPPSVQPITNYNQNVPDPSHSKRSYDHKEDTQVKGSYNENHLLYQRQLLQHVPPLPYIYQHHPSLIKPFGSNIHPYLMNYNQHPYYSHLLQNVSKKPTDSHFQSHVPTEINSQGYAISQSPKLISKVPDFHQYPPLSSNSHKPIIKSKFEEIISQQHQLAVEKRRNLENLERFYSHTRYQEIQQLLQQKQQKQYQHTDLQHQPVQNETSHFHREGSAFNPIPPRVQEKPENSASHTRQNIAYPIPTKIPPQHLQHPYYNLQRDPNRAYTHHELSYYYGQNYEHPGMTHPSHQAAISRLPDDTLHYLISGRQGGNPIHSQVSPPVQQLSNIQDSNHALPNMRQMQFLIVDKDLICYTCQKLVNPFNAVAHLYFGPVKCLDCGKRLSCLEPADIERNSCPHKPVEFIYTNPLIYLIKYLPSRLKLSSDLFVEYLKKVMPVCKFHPWRKQFQKLIISIKITSQALITTDKNDNGKVKFKPNGYFWTANEENIELFKLLNDNESLSLSKIFEEITKYITDQELLNALRPNTLTDNNTKASNLHNNGNRYDLKTQKPSFKDQIADDDKQPIEVDICSSDDEIPLQIVEDDDQVSKENNKIKRKQEKVRHSYHSVNDLPEKYELIDETAFINGIKSRIKVQIDNNTFLKKDKEKLITAEEEPIIEINIPEDDILVASVKHPIHSENSLTANRKYSIDSIKSESQVGGNNYGGKDFVTKSIDIKDEKSKKYSVSNEDSNAIKAIQNNKDDLLVSVTNIEIKDEKSKTQIDKHRNRKNGKLSLIPSTVIHNVNKKKNQKKTVTSSRGKNPAIRKR</sequence>
<accession>A0AAV2STQ4</accession>
<feature type="compositionally biased region" description="Polar residues" evidence="1">
    <location>
        <begin position="53"/>
        <end position="71"/>
    </location>
</feature>
<proteinExistence type="predicted"/>
<feature type="region of interest" description="Disordered" evidence="1">
    <location>
        <begin position="814"/>
        <end position="862"/>
    </location>
</feature>
<feature type="region of interest" description="Disordered" evidence="1">
    <location>
        <begin position="268"/>
        <end position="292"/>
    </location>
</feature>
<feature type="non-terminal residue" evidence="2">
    <location>
        <position position="862"/>
    </location>
</feature>
<dbReference type="AlphaFoldDB" id="A0AAV2STQ4"/>
<feature type="compositionally biased region" description="Basic and acidic residues" evidence="1">
    <location>
        <begin position="74"/>
        <end position="86"/>
    </location>
</feature>
<feature type="compositionally biased region" description="Polar residues" evidence="1">
    <location>
        <begin position="36"/>
        <end position="45"/>
    </location>
</feature>